<dbReference type="PANTHER" id="PTHR11076:SF34">
    <property type="entry name" value="PROTEIN UMUC"/>
    <property type="match status" value="1"/>
</dbReference>
<dbReference type="InterPro" id="IPR017961">
    <property type="entry name" value="DNA_pol_Y-fam_little_finger"/>
</dbReference>
<dbReference type="Gene3D" id="3.30.70.270">
    <property type="match status" value="1"/>
</dbReference>
<evidence type="ECO:0000313" key="8">
    <source>
        <dbReference type="Proteomes" id="UP000664034"/>
    </source>
</evidence>
<dbReference type="GO" id="GO:0005829">
    <property type="term" value="C:cytosol"/>
    <property type="evidence" value="ECO:0007669"/>
    <property type="project" value="TreeGrafter"/>
</dbReference>
<evidence type="ECO:0000256" key="3">
    <source>
        <dbReference type="ARBA" id="ARBA00023199"/>
    </source>
</evidence>
<evidence type="ECO:0000313" key="7">
    <source>
        <dbReference type="EMBL" id="MBO0936454.1"/>
    </source>
</evidence>
<dbReference type="InterPro" id="IPR025188">
    <property type="entry name" value="DUF4113"/>
</dbReference>
<feature type="domain" description="UmuC" evidence="6">
    <location>
        <begin position="2"/>
        <end position="188"/>
    </location>
</feature>
<dbReference type="InterPro" id="IPR036775">
    <property type="entry name" value="DNA_pol_Y-fam_lit_finger_sf"/>
</dbReference>
<keyword evidence="8" id="KW-1185">Reference proteome</keyword>
<dbReference type="GO" id="GO:0003684">
    <property type="term" value="F:damaged DNA binding"/>
    <property type="evidence" value="ECO:0007669"/>
    <property type="project" value="InterPro"/>
</dbReference>
<dbReference type="EMBL" id="JAFMYV010000003">
    <property type="protein sequence ID" value="MBO0936454.1"/>
    <property type="molecule type" value="Genomic_DNA"/>
</dbReference>
<dbReference type="SUPFAM" id="SSF100879">
    <property type="entry name" value="Lesion bypass DNA polymerase (Y-family), little finger domain"/>
    <property type="match status" value="1"/>
</dbReference>
<accession>A0A939GCK3</accession>
<evidence type="ECO:0000256" key="5">
    <source>
        <dbReference type="ARBA" id="ARBA00023236"/>
    </source>
</evidence>
<dbReference type="Pfam" id="PF13438">
    <property type="entry name" value="DUF4113"/>
    <property type="match status" value="1"/>
</dbReference>
<keyword evidence="3" id="KW-0741">SOS mutagenesis</keyword>
<dbReference type="PROSITE" id="PS50173">
    <property type="entry name" value="UMUC"/>
    <property type="match status" value="1"/>
</dbReference>
<dbReference type="Proteomes" id="UP000664034">
    <property type="component" value="Unassembled WGS sequence"/>
</dbReference>
<dbReference type="InterPro" id="IPR043502">
    <property type="entry name" value="DNA/RNA_pol_sf"/>
</dbReference>
<dbReference type="SUPFAM" id="SSF56672">
    <property type="entry name" value="DNA/RNA polymerases"/>
    <property type="match status" value="1"/>
</dbReference>
<protein>
    <submittedName>
        <fullName evidence="7">Y-family DNA polymerase</fullName>
    </submittedName>
</protein>
<dbReference type="RefSeq" id="WP_207364017.1">
    <property type="nucleotide sequence ID" value="NZ_JAFMYV010000003.1"/>
</dbReference>
<dbReference type="InterPro" id="IPR043128">
    <property type="entry name" value="Rev_trsase/Diguanyl_cyclase"/>
</dbReference>
<dbReference type="GO" id="GO:0009432">
    <property type="term" value="P:SOS response"/>
    <property type="evidence" value="ECO:0007669"/>
    <property type="project" value="UniProtKB-KW"/>
</dbReference>
<dbReference type="InterPro" id="IPR001126">
    <property type="entry name" value="UmuC"/>
</dbReference>
<dbReference type="Pfam" id="PF11799">
    <property type="entry name" value="IMS_C"/>
    <property type="match status" value="1"/>
</dbReference>
<evidence type="ECO:0000259" key="6">
    <source>
        <dbReference type="PROSITE" id="PS50173"/>
    </source>
</evidence>
<dbReference type="InterPro" id="IPR050116">
    <property type="entry name" value="DNA_polymerase-Y"/>
</dbReference>
<dbReference type="Gene3D" id="3.40.1170.60">
    <property type="match status" value="1"/>
</dbReference>
<keyword evidence="5" id="KW-0742">SOS response</keyword>
<dbReference type="AlphaFoldDB" id="A0A939GCK3"/>
<organism evidence="7 8">
    <name type="scientific">Fibrella rubiginis</name>
    <dbReference type="NCBI Taxonomy" id="2817060"/>
    <lineage>
        <taxon>Bacteria</taxon>
        <taxon>Pseudomonadati</taxon>
        <taxon>Bacteroidota</taxon>
        <taxon>Cytophagia</taxon>
        <taxon>Cytophagales</taxon>
        <taxon>Spirosomataceae</taxon>
        <taxon>Fibrella</taxon>
    </lineage>
</organism>
<sequence length="426" mass="48555">MIGLLDVNNMYVSCERSFDCSLDNQAVVVLSNNDGCVIARSNEAKELGIKMGTPFFQLDKLRQQHDIRVFSSNYTLYGDMSARIMATIGRFVEQVEIYSIDEAFMNLASYESVYPDLNQFGRELRQTVAQWHRIPVSIGLAPTKTLCKVANYFAKRMVEHEGVLLLDRPDKIDDVLHEFEVADLWGIGSRYASLLRRNGIRTAAQFRNAPDDWISQHLTVNGLRLAYELRSIPCKLLEVEVLPKKAICFAPSFGRLIPDYNTIAQGLATYIARAAYKLRKQNSAAGTLTVFLHTNRFQRSPNGELAKQYYNSRTVDLPHPTSSNAELVAYASAALKSVYRFGYAYQKVGIILSNLVPDNHRQLALFSDSLDERLVKLHQVTDRLNHRYGRDKVRFAAQGYDPTWKIKQQWVSPHYTTQWKDILAVK</sequence>
<dbReference type="PANTHER" id="PTHR11076">
    <property type="entry name" value="DNA REPAIR POLYMERASE UMUC / TRANSFERASE FAMILY MEMBER"/>
    <property type="match status" value="1"/>
</dbReference>
<dbReference type="Gene3D" id="3.30.1490.100">
    <property type="entry name" value="DNA polymerase, Y-family, little finger domain"/>
    <property type="match status" value="1"/>
</dbReference>
<dbReference type="CDD" id="cd01700">
    <property type="entry name" value="PolY_Pol_V_umuC"/>
    <property type="match status" value="1"/>
</dbReference>
<keyword evidence="4" id="KW-0234">DNA repair</keyword>
<keyword evidence="2" id="KW-0227">DNA damage</keyword>
<evidence type="ECO:0000256" key="1">
    <source>
        <dbReference type="ARBA" id="ARBA00010945"/>
    </source>
</evidence>
<gene>
    <name evidence="7" type="ORF">J2I47_07830</name>
</gene>
<dbReference type="GO" id="GO:0006281">
    <property type="term" value="P:DNA repair"/>
    <property type="evidence" value="ECO:0007669"/>
    <property type="project" value="UniProtKB-KW"/>
</dbReference>
<name>A0A939GCK3_9BACT</name>
<dbReference type="Gene3D" id="1.10.150.20">
    <property type="entry name" value="5' to 3' exonuclease, C-terminal subdomain"/>
    <property type="match status" value="1"/>
</dbReference>
<comment type="caution">
    <text evidence="7">The sequence shown here is derived from an EMBL/GenBank/DDBJ whole genome shotgun (WGS) entry which is preliminary data.</text>
</comment>
<evidence type="ECO:0000256" key="4">
    <source>
        <dbReference type="ARBA" id="ARBA00023204"/>
    </source>
</evidence>
<dbReference type="GO" id="GO:0042276">
    <property type="term" value="P:error-prone translesion synthesis"/>
    <property type="evidence" value="ECO:0007669"/>
    <property type="project" value="TreeGrafter"/>
</dbReference>
<comment type="similarity">
    <text evidence="1">Belongs to the DNA polymerase type-Y family.</text>
</comment>
<dbReference type="Pfam" id="PF00817">
    <property type="entry name" value="IMS"/>
    <property type="match status" value="1"/>
</dbReference>
<evidence type="ECO:0000256" key="2">
    <source>
        <dbReference type="ARBA" id="ARBA00022763"/>
    </source>
</evidence>
<dbReference type="GO" id="GO:0003887">
    <property type="term" value="F:DNA-directed DNA polymerase activity"/>
    <property type="evidence" value="ECO:0007669"/>
    <property type="project" value="TreeGrafter"/>
</dbReference>
<proteinExistence type="inferred from homology"/>
<reference evidence="7" key="1">
    <citation type="submission" date="2021-03" db="EMBL/GenBank/DDBJ databases">
        <title>Fibrella sp. HMF5335 genome sequencing and assembly.</title>
        <authorList>
            <person name="Kang H."/>
            <person name="Kim H."/>
            <person name="Bae S."/>
            <person name="Joh K."/>
        </authorList>
    </citation>
    <scope>NUCLEOTIDE SEQUENCE</scope>
    <source>
        <strain evidence="7">HMF5335</strain>
    </source>
</reference>